<organism evidence="1 2">
    <name type="scientific">Lithospermum erythrorhizon</name>
    <name type="common">Purple gromwell</name>
    <name type="synonym">Lithospermum officinale var. erythrorhizon</name>
    <dbReference type="NCBI Taxonomy" id="34254"/>
    <lineage>
        <taxon>Eukaryota</taxon>
        <taxon>Viridiplantae</taxon>
        <taxon>Streptophyta</taxon>
        <taxon>Embryophyta</taxon>
        <taxon>Tracheophyta</taxon>
        <taxon>Spermatophyta</taxon>
        <taxon>Magnoliopsida</taxon>
        <taxon>eudicotyledons</taxon>
        <taxon>Gunneridae</taxon>
        <taxon>Pentapetalae</taxon>
        <taxon>asterids</taxon>
        <taxon>lamiids</taxon>
        <taxon>Boraginales</taxon>
        <taxon>Boraginaceae</taxon>
        <taxon>Boraginoideae</taxon>
        <taxon>Lithospermeae</taxon>
        <taxon>Lithospermum</taxon>
    </lineage>
</organism>
<evidence type="ECO:0000313" key="2">
    <source>
        <dbReference type="Proteomes" id="UP001454036"/>
    </source>
</evidence>
<dbReference type="Proteomes" id="UP001454036">
    <property type="component" value="Unassembled WGS sequence"/>
</dbReference>
<dbReference type="EMBL" id="BAABME010000066">
    <property type="protein sequence ID" value="GAA0139193.1"/>
    <property type="molecule type" value="Genomic_DNA"/>
</dbReference>
<keyword evidence="2" id="KW-1185">Reference proteome</keyword>
<comment type="caution">
    <text evidence="1">The sequence shown here is derived from an EMBL/GenBank/DDBJ whole genome shotgun (WGS) entry which is preliminary data.</text>
</comment>
<name>A0AAV3NJQ8_LITER</name>
<sequence>MDVVVTLVTFSIEGGHLNLHLRIHDHEEDEDTILAAHPPLFKGSCPPWEALDGKGAAGDMNWTPGHPLVVTFWLVEVIPGTSLQRAIEF</sequence>
<protein>
    <submittedName>
        <fullName evidence="1">Uncharacterized protein</fullName>
    </submittedName>
</protein>
<reference evidence="1 2" key="1">
    <citation type="submission" date="2024-01" db="EMBL/GenBank/DDBJ databases">
        <title>The complete chloroplast genome sequence of Lithospermum erythrorhizon: insights into the phylogenetic relationship among Boraginaceae species and the maternal lineages of purple gromwells.</title>
        <authorList>
            <person name="Okada T."/>
            <person name="Watanabe K."/>
        </authorList>
    </citation>
    <scope>NUCLEOTIDE SEQUENCE [LARGE SCALE GENOMIC DNA]</scope>
</reference>
<evidence type="ECO:0000313" key="1">
    <source>
        <dbReference type="EMBL" id="GAA0139193.1"/>
    </source>
</evidence>
<dbReference type="AlphaFoldDB" id="A0AAV3NJQ8"/>
<accession>A0AAV3NJQ8</accession>
<gene>
    <name evidence="1" type="ORF">LIER_00791</name>
</gene>
<proteinExistence type="predicted"/>